<dbReference type="Pfam" id="PF12762">
    <property type="entry name" value="DDE_Tnp_IS1595"/>
    <property type="match status" value="1"/>
</dbReference>
<accession>A0A8J6HVM6</accession>
<protein>
    <recommendedName>
        <fullName evidence="1">ISXO2-like transposase domain-containing protein</fullName>
    </recommendedName>
</protein>
<dbReference type="PANTHER" id="PTHR47163:SF2">
    <property type="entry name" value="SI:DKEY-17M8.2"/>
    <property type="match status" value="1"/>
</dbReference>
<dbReference type="PANTHER" id="PTHR47163">
    <property type="entry name" value="DDE_TNP_IS1595 DOMAIN-CONTAINING PROTEIN"/>
    <property type="match status" value="1"/>
</dbReference>
<reference evidence="2" key="1">
    <citation type="journal article" date="2020" name="J Insects Food Feed">
        <title>The yellow mealworm (Tenebrio molitor) genome: a resource for the emerging insects as food and feed industry.</title>
        <authorList>
            <person name="Eriksson T."/>
            <person name="Andere A."/>
            <person name="Kelstrup H."/>
            <person name="Emery V."/>
            <person name="Picard C."/>
        </authorList>
    </citation>
    <scope>NUCLEOTIDE SEQUENCE</scope>
    <source>
        <strain evidence="2">Stoneville</strain>
        <tissue evidence="2">Whole head</tissue>
    </source>
</reference>
<feature type="domain" description="ISXO2-like transposase" evidence="1">
    <location>
        <begin position="170"/>
        <end position="315"/>
    </location>
</feature>
<dbReference type="SMART" id="SM01126">
    <property type="entry name" value="DDE_Tnp_IS1595"/>
    <property type="match status" value="1"/>
</dbReference>
<dbReference type="AlphaFoldDB" id="A0A8J6HVM6"/>
<evidence type="ECO:0000313" key="2">
    <source>
        <dbReference type="EMBL" id="KAH0821432.1"/>
    </source>
</evidence>
<dbReference type="Proteomes" id="UP000719412">
    <property type="component" value="Unassembled WGS sequence"/>
</dbReference>
<reference evidence="2" key="2">
    <citation type="submission" date="2021-08" db="EMBL/GenBank/DDBJ databases">
        <authorList>
            <person name="Eriksson T."/>
        </authorList>
    </citation>
    <scope>NUCLEOTIDE SEQUENCE</scope>
    <source>
        <strain evidence="2">Stoneville</strain>
        <tissue evidence="2">Whole head</tissue>
    </source>
</reference>
<evidence type="ECO:0000259" key="1">
    <source>
        <dbReference type="SMART" id="SM01126"/>
    </source>
</evidence>
<organism evidence="2 3">
    <name type="scientific">Tenebrio molitor</name>
    <name type="common">Yellow mealworm beetle</name>
    <dbReference type="NCBI Taxonomy" id="7067"/>
    <lineage>
        <taxon>Eukaryota</taxon>
        <taxon>Metazoa</taxon>
        <taxon>Ecdysozoa</taxon>
        <taxon>Arthropoda</taxon>
        <taxon>Hexapoda</taxon>
        <taxon>Insecta</taxon>
        <taxon>Pterygota</taxon>
        <taxon>Neoptera</taxon>
        <taxon>Endopterygota</taxon>
        <taxon>Coleoptera</taxon>
        <taxon>Polyphaga</taxon>
        <taxon>Cucujiformia</taxon>
        <taxon>Tenebrionidae</taxon>
        <taxon>Tenebrio</taxon>
    </lineage>
</organism>
<keyword evidence="3" id="KW-1185">Reference proteome</keyword>
<proteinExistence type="predicted"/>
<evidence type="ECO:0000313" key="3">
    <source>
        <dbReference type="Proteomes" id="UP000719412"/>
    </source>
</evidence>
<comment type="caution">
    <text evidence="2">The sequence shown here is derived from an EMBL/GenBank/DDBJ whole genome shotgun (WGS) entry which is preliminary data.</text>
</comment>
<sequence>MKIAAGAEGECSNHLRKSQCRNGRERRLPRRKTSEIRPSFADLASYINSDDEAFLALLQRCSLVRRNLRCKTSNCRRNCNLRRRQSAVLGHVFFCIRCRKMYSVFDGSFFGTLRVPIRTILSLLWNWVCEIRAGSSAMHLGLPRQTVIRQHKYFRDVCSWKLSEQPDLFLLGGPGHVVQIDESPTKQKWIIGIYDCTSPKGYAAYIPDRSSETLLQHILKVVLPGSEIWTDELQSYRCLSVLGGVSPYTHKTVNHSRYFRDPMTGLCTNRAEGYCSRLKGMIRRLGVMQSPFLPEYIDMFLWWQHFGRTAADRFRNVLLHISEKYTF</sequence>
<dbReference type="InterPro" id="IPR024445">
    <property type="entry name" value="Tnp_ISXO2-like"/>
</dbReference>
<dbReference type="InterPro" id="IPR053164">
    <property type="entry name" value="IS1016-like_transposase"/>
</dbReference>
<dbReference type="EMBL" id="JABDTM020007867">
    <property type="protein sequence ID" value="KAH0821432.1"/>
    <property type="molecule type" value="Genomic_DNA"/>
</dbReference>
<gene>
    <name evidence="2" type="ORF">GEV33_001359</name>
</gene>
<name>A0A8J6HVM6_TENMO</name>